<protein>
    <recommendedName>
        <fullName evidence="3">SHOCT domain-containing protein</fullName>
    </recommendedName>
</protein>
<dbReference type="Proteomes" id="UP000585272">
    <property type="component" value="Unassembled WGS sequence"/>
</dbReference>
<dbReference type="RefSeq" id="WP_183345472.1">
    <property type="nucleotide sequence ID" value="NZ_JACHNU010000010.1"/>
</dbReference>
<evidence type="ECO:0008006" key="3">
    <source>
        <dbReference type="Google" id="ProtNLM"/>
    </source>
</evidence>
<keyword evidence="2" id="KW-1185">Reference proteome</keyword>
<evidence type="ECO:0000313" key="1">
    <source>
        <dbReference type="EMBL" id="MBB4664961.1"/>
    </source>
</evidence>
<accession>A0A840IL54</accession>
<evidence type="ECO:0000313" key="2">
    <source>
        <dbReference type="Proteomes" id="UP000585272"/>
    </source>
</evidence>
<dbReference type="EMBL" id="JACHNU010000010">
    <property type="protein sequence ID" value="MBB4664961.1"/>
    <property type="molecule type" value="Genomic_DNA"/>
</dbReference>
<organism evidence="1 2">
    <name type="scientific">Conexibacter arvalis</name>
    <dbReference type="NCBI Taxonomy" id="912552"/>
    <lineage>
        <taxon>Bacteria</taxon>
        <taxon>Bacillati</taxon>
        <taxon>Actinomycetota</taxon>
        <taxon>Thermoleophilia</taxon>
        <taxon>Solirubrobacterales</taxon>
        <taxon>Conexibacteraceae</taxon>
        <taxon>Conexibacter</taxon>
    </lineage>
</organism>
<proteinExistence type="predicted"/>
<comment type="caution">
    <text evidence="1">The sequence shown here is derived from an EMBL/GenBank/DDBJ whole genome shotgun (WGS) entry which is preliminary data.</text>
</comment>
<sequence length="156" mass="16733">MPVKHKLGFGHGRIIEHEDGTAAYIVTGQMTQAWRVPIAEVTGFSTIKGKKMLERDFVVLGTGGVIAQCSVGHGTAEVIEEWFRNHPLFRANQAASIQEIAALKEQEAAGAGAEQGSQQLIADELRKLADLHRDGALTDGEFQTLKTALIGRATGA</sequence>
<name>A0A840IL54_9ACTN</name>
<gene>
    <name evidence="1" type="ORF">BDZ31_004580</name>
</gene>
<dbReference type="AlphaFoldDB" id="A0A840IL54"/>
<reference evidence="1 2" key="1">
    <citation type="submission" date="2020-08" db="EMBL/GenBank/DDBJ databases">
        <title>Genomic Encyclopedia of Archaeal and Bacterial Type Strains, Phase II (KMG-II): from individual species to whole genera.</title>
        <authorList>
            <person name="Goeker M."/>
        </authorList>
    </citation>
    <scope>NUCLEOTIDE SEQUENCE [LARGE SCALE GENOMIC DNA]</scope>
    <source>
        <strain evidence="1 2">DSM 23288</strain>
    </source>
</reference>